<gene>
    <name evidence="15" type="ORF">RHGRI_014463</name>
</gene>
<dbReference type="GO" id="GO:0006508">
    <property type="term" value="P:proteolysis"/>
    <property type="evidence" value="ECO:0007669"/>
    <property type="project" value="UniProtKB-KW"/>
</dbReference>
<evidence type="ECO:0000256" key="5">
    <source>
        <dbReference type="ARBA" id="ARBA00022801"/>
    </source>
</evidence>
<accession>A0AAV6K9E1</accession>
<keyword evidence="7 10" id="KW-1015">Disulfide bond</keyword>
<feature type="region of interest" description="Disordered" evidence="12">
    <location>
        <begin position="95"/>
        <end position="126"/>
    </location>
</feature>
<organism evidence="15 16">
    <name type="scientific">Rhododendron griersonianum</name>
    <dbReference type="NCBI Taxonomy" id="479676"/>
    <lineage>
        <taxon>Eukaryota</taxon>
        <taxon>Viridiplantae</taxon>
        <taxon>Streptophyta</taxon>
        <taxon>Embryophyta</taxon>
        <taxon>Tracheophyta</taxon>
        <taxon>Spermatophyta</taxon>
        <taxon>Magnoliopsida</taxon>
        <taxon>eudicotyledons</taxon>
        <taxon>Gunneridae</taxon>
        <taxon>Pentapetalae</taxon>
        <taxon>asterids</taxon>
        <taxon>Ericales</taxon>
        <taxon>Ericaceae</taxon>
        <taxon>Ericoideae</taxon>
        <taxon>Rhodoreae</taxon>
        <taxon>Rhododendron</taxon>
    </lineage>
</organism>
<dbReference type="Gene3D" id="2.40.70.10">
    <property type="entry name" value="Acid Proteases"/>
    <property type="match status" value="2"/>
</dbReference>
<dbReference type="GO" id="GO:0004190">
    <property type="term" value="F:aspartic-type endopeptidase activity"/>
    <property type="evidence" value="ECO:0007669"/>
    <property type="project" value="UniProtKB-KW"/>
</dbReference>
<dbReference type="PRINTS" id="PR00792">
    <property type="entry name" value="PEPSIN"/>
</dbReference>
<keyword evidence="16" id="KW-1185">Reference proteome</keyword>
<dbReference type="GO" id="GO:0006629">
    <property type="term" value="P:lipid metabolic process"/>
    <property type="evidence" value="ECO:0007669"/>
    <property type="project" value="InterPro"/>
</dbReference>
<feature type="domain" description="Saposin B-type" evidence="13">
    <location>
        <begin position="712"/>
        <end position="752"/>
    </location>
</feature>
<dbReference type="PROSITE" id="PS00141">
    <property type="entry name" value="ASP_PROTEASE"/>
    <property type="match status" value="1"/>
</dbReference>
<evidence type="ECO:0000256" key="8">
    <source>
        <dbReference type="ARBA" id="ARBA00023180"/>
    </source>
</evidence>
<comment type="caution">
    <text evidence="15">The sequence shown here is derived from an EMBL/GenBank/DDBJ whole genome shotgun (WGS) entry which is preliminary data.</text>
</comment>
<dbReference type="InterPro" id="IPR004332">
    <property type="entry name" value="Transposase_MuDR"/>
</dbReference>
<name>A0AAV6K9E1_9ERIC</name>
<dbReference type="InterPro" id="IPR011001">
    <property type="entry name" value="Saposin-like"/>
</dbReference>
<evidence type="ECO:0000256" key="6">
    <source>
        <dbReference type="ARBA" id="ARBA00023145"/>
    </source>
</evidence>
<feature type="active site" evidence="9">
    <location>
        <position position="500"/>
    </location>
</feature>
<keyword evidence="4 11" id="KW-0064">Aspartyl protease</keyword>
<reference evidence="15" key="1">
    <citation type="submission" date="2020-08" db="EMBL/GenBank/DDBJ databases">
        <title>Plant Genome Project.</title>
        <authorList>
            <person name="Zhang R.-G."/>
        </authorList>
    </citation>
    <scope>NUCLEOTIDE SEQUENCE</scope>
    <source>
        <strain evidence="15">WSP0</strain>
        <tissue evidence="15">Leaf</tissue>
    </source>
</reference>
<evidence type="ECO:0000256" key="9">
    <source>
        <dbReference type="PIRSR" id="PIRSR601461-1"/>
    </source>
</evidence>
<dbReference type="SUPFAM" id="SSF50630">
    <property type="entry name" value="Acid proteases"/>
    <property type="match status" value="1"/>
</dbReference>
<evidence type="ECO:0000259" key="14">
    <source>
        <dbReference type="PROSITE" id="PS51767"/>
    </source>
</evidence>
<dbReference type="InterPro" id="IPR001969">
    <property type="entry name" value="Aspartic_peptidase_AS"/>
</dbReference>
<dbReference type="SUPFAM" id="SSF47862">
    <property type="entry name" value="Saposin"/>
    <property type="match status" value="1"/>
</dbReference>
<dbReference type="AlphaFoldDB" id="A0AAV6K9E1"/>
<dbReference type="EMBL" id="JACTNZ010000005">
    <property type="protein sequence ID" value="KAG5549097.1"/>
    <property type="molecule type" value="Genomic_DNA"/>
</dbReference>
<feature type="compositionally biased region" description="Acidic residues" evidence="12">
    <location>
        <begin position="96"/>
        <end position="126"/>
    </location>
</feature>
<evidence type="ECO:0000313" key="16">
    <source>
        <dbReference type="Proteomes" id="UP000823749"/>
    </source>
</evidence>
<evidence type="ECO:0000256" key="10">
    <source>
        <dbReference type="PIRSR" id="PIRSR601461-2"/>
    </source>
</evidence>
<comment type="similarity">
    <text evidence="1 11">Belongs to the peptidase A1 family.</text>
</comment>
<sequence length="862" mass="94804">MLSYMELVNMASEVGEFTTVDFYGMIFNGSMALIKGDADIVELCKTVGKNRVVDCYMITTLTEGLQTQESQACRSKGKTDKGKFVVADVVNVGVGGDDDTDDYDPDSTSSEDDDSDVDINDSDFDNDDDAMFNCNVDNDVEFIGLGRSEVTYDDAPVVDNLVNIDGDEDVVSDDELKNMVNPIFEVGMEFKTHAVFRDAVKEYAVKWGKEIKFLKSDRRQIRAKCKDGCPWDIYCAYVPNDSVYRVKTFKDVHSCVRIFNVKRVSTKWIVSHYSERGRNNTTTSTNATPSPSPALVVRMNASAAKNKNATPTPYITPMRRNACATTNSKATPTPKTAPRRAKLPMVMKNATPTPHVGSQQSKATSSLTINSSVSNKGNSGRKVGSVTNSRALSNQKMELSKMRLNHLLVTVCLLIMTCSLVPASSDDLVRIGLKKRPLDLRGLKAARMSRMLGKNGKSLNALRPHDSDVDIISLKNYMDAQYYGEIGIGSPPQKFTVIFDTGSSNLWVPSSKCILSIACLFHHKYKHTKSISYEENGNSCAIHYGSGSVSGILSQDNVKVGDLVVEKQVFMEATKEGSLTFVVAHFDGILGLGFQEISVGDVVPVWYNMLEQGLVKEKVFSFWLNRNTDAKDGGELVFGGVDPNHSRGSILKFPSLKRVTGGFEMDDFMIGNHSTDYCKGGCGAIMDSGTSLLAGPTGVITQVNHAIGSEGVVSIECKQVIFDYGEQIWDLLVARVQPDKVCLQMSLCAPKGDRSASANIKQVVEEHKEHISAGDDLVCTACEMLVYWVQNQLKEKDTKDQVFDYVNQLCESQPSPMGESAIDCNALSKMPNVTFTIGSKISPSLLNRFDFITFYPKLNIYM</sequence>
<feature type="compositionally biased region" description="Polar residues" evidence="12">
    <location>
        <begin position="352"/>
        <end position="378"/>
    </location>
</feature>
<evidence type="ECO:0000256" key="2">
    <source>
        <dbReference type="ARBA" id="ARBA00022670"/>
    </source>
</evidence>
<dbReference type="PROSITE" id="PS51767">
    <property type="entry name" value="PEPTIDASE_A1"/>
    <property type="match status" value="1"/>
</dbReference>
<protein>
    <submittedName>
        <fullName evidence="15">Uncharacterized protein</fullName>
    </submittedName>
</protein>
<dbReference type="Proteomes" id="UP000823749">
    <property type="component" value="Chromosome 5"/>
</dbReference>
<dbReference type="PANTHER" id="PTHR47966">
    <property type="entry name" value="BETA-SITE APP-CLEAVING ENZYME, ISOFORM A-RELATED"/>
    <property type="match status" value="1"/>
</dbReference>
<dbReference type="PANTHER" id="PTHR47966:SF28">
    <property type="entry name" value="OS01G0290000 PROTEIN"/>
    <property type="match status" value="1"/>
</dbReference>
<dbReference type="InterPro" id="IPR033121">
    <property type="entry name" value="PEPTIDASE_A1"/>
</dbReference>
<feature type="region of interest" description="Disordered" evidence="12">
    <location>
        <begin position="352"/>
        <end position="385"/>
    </location>
</feature>
<dbReference type="FunFam" id="2.40.70.10:FF:000009">
    <property type="entry name" value="Aspartic proteinase A1"/>
    <property type="match status" value="1"/>
</dbReference>
<dbReference type="InterPro" id="IPR008138">
    <property type="entry name" value="SapB_2"/>
</dbReference>
<evidence type="ECO:0000256" key="12">
    <source>
        <dbReference type="SAM" id="MobiDB-lite"/>
    </source>
</evidence>
<proteinExistence type="inferred from homology"/>
<dbReference type="InterPro" id="IPR001461">
    <property type="entry name" value="Aspartic_peptidase_A1"/>
</dbReference>
<dbReference type="Gene3D" id="1.10.225.10">
    <property type="entry name" value="Saposin-like"/>
    <property type="match status" value="1"/>
</dbReference>
<feature type="active site" evidence="9">
    <location>
        <position position="687"/>
    </location>
</feature>
<feature type="disulfide bond" evidence="10">
    <location>
        <begin position="513"/>
        <end position="519"/>
    </location>
</feature>
<evidence type="ECO:0000259" key="13">
    <source>
        <dbReference type="PROSITE" id="PS50015"/>
    </source>
</evidence>
<evidence type="ECO:0000256" key="11">
    <source>
        <dbReference type="RuleBase" id="RU000454"/>
    </source>
</evidence>
<evidence type="ECO:0000313" key="15">
    <source>
        <dbReference type="EMBL" id="KAG5549097.1"/>
    </source>
</evidence>
<evidence type="ECO:0000256" key="7">
    <source>
        <dbReference type="ARBA" id="ARBA00023157"/>
    </source>
</evidence>
<dbReference type="InterPro" id="IPR007856">
    <property type="entry name" value="SapB_1"/>
</dbReference>
<keyword evidence="5 11" id="KW-0378">Hydrolase</keyword>
<keyword evidence="6" id="KW-0865">Zymogen</keyword>
<dbReference type="Pfam" id="PF00026">
    <property type="entry name" value="Asp"/>
    <property type="match status" value="1"/>
</dbReference>
<keyword evidence="3" id="KW-0732">Signal</keyword>
<keyword evidence="8" id="KW-0325">Glycoprotein</keyword>
<dbReference type="Pfam" id="PF03108">
    <property type="entry name" value="DBD_Tnp_Mut"/>
    <property type="match status" value="1"/>
</dbReference>
<dbReference type="InterPro" id="IPR008139">
    <property type="entry name" value="SaposinB_dom"/>
</dbReference>
<dbReference type="InterPro" id="IPR021109">
    <property type="entry name" value="Peptidase_aspartic_dom_sf"/>
</dbReference>
<feature type="domain" description="Peptidase A1" evidence="14">
    <location>
        <begin position="482"/>
        <end position="862"/>
    </location>
</feature>
<evidence type="ECO:0000256" key="3">
    <source>
        <dbReference type="ARBA" id="ARBA00022729"/>
    </source>
</evidence>
<evidence type="ECO:0000256" key="4">
    <source>
        <dbReference type="ARBA" id="ARBA00022750"/>
    </source>
</evidence>
<dbReference type="Pfam" id="PF03489">
    <property type="entry name" value="SapB_2"/>
    <property type="match status" value="1"/>
</dbReference>
<dbReference type="PROSITE" id="PS50015">
    <property type="entry name" value="SAP_B"/>
    <property type="match status" value="2"/>
</dbReference>
<evidence type="ECO:0000256" key="1">
    <source>
        <dbReference type="ARBA" id="ARBA00007447"/>
    </source>
</evidence>
<dbReference type="Pfam" id="PF05184">
    <property type="entry name" value="SapB_1"/>
    <property type="match status" value="1"/>
</dbReference>
<keyword evidence="2 11" id="KW-0645">Protease</keyword>
<feature type="domain" description="Saposin B-type" evidence="13">
    <location>
        <begin position="775"/>
        <end position="816"/>
    </location>
</feature>